<dbReference type="PROSITE" id="PS01124">
    <property type="entry name" value="HTH_ARAC_FAMILY_2"/>
    <property type="match status" value="1"/>
</dbReference>
<gene>
    <name evidence="11" type="ORF">ACFQ03_24020</name>
</gene>
<dbReference type="InterPro" id="IPR018060">
    <property type="entry name" value="HTH_AraC"/>
</dbReference>
<evidence type="ECO:0000256" key="2">
    <source>
        <dbReference type="ARBA" id="ARBA00022490"/>
    </source>
</evidence>
<evidence type="ECO:0000259" key="10">
    <source>
        <dbReference type="PROSITE" id="PS50110"/>
    </source>
</evidence>
<keyword evidence="6" id="KW-0238">DNA-binding</keyword>
<dbReference type="InterPro" id="IPR009057">
    <property type="entry name" value="Homeodomain-like_sf"/>
</dbReference>
<dbReference type="PANTHER" id="PTHR42713">
    <property type="entry name" value="HISTIDINE KINASE-RELATED"/>
    <property type="match status" value="1"/>
</dbReference>
<dbReference type="InterPro" id="IPR020449">
    <property type="entry name" value="Tscrpt_reg_AraC-type_HTH"/>
</dbReference>
<dbReference type="Pfam" id="PF00072">
    <property type="entry name" value="Response_reg"/>
    <property type="match status" value="1"/>
</dbReference>
<evidence type="ECO:0000256" key="4">
    <source>
        <dbReference type="ARBA" id="ARBA00023012"/>
    </source>
</evidence>
<dbReference type="SUPFAM" id="SSF52172">
    <property type="entry name" value="CheY-like"/>
    <property type="match status" value="1"/>
</dbReference>
<dbReference type="PRINTS" id="PR00032">
    <property type="entry name" value="HTHARAC"/>
</dbReference>
<dbReference type="SMART" id="SM00342">
    <property type="entry name" value="HTH_ARAC"/>
    <property type="match status" value="1"/>
</dbReference>
<evidence type="ECO:0000259" key="9">
    <source>
        <dbReference type="PROSITE" id="PS01124"/>
    </source>
</evidence>
<accession>A0ABW3DFX0</accession>
<keyword evidence="5" id="KW-0805">Transcription regulation</keyword>
<evidence type="ECO:0000313" key="12">
    <source>
        <dbReference type="Proteomes" id="UP001597120"/>
    </source>
</evidence>
<proteinExistence type="predicted"/>
<dbReference type="PROSITE" id="PS00041">
    <property type="entry name" value="HTH_ARAC_FAMILY_1"/>
    <property type="match status" value="1"/>
</dbReference>
<evidence type="ECO:0000256" key="3">
    <source>
        <dbReference type="ARBA" id="ARBA00022553"/>
    </source>
</evidence>
<keyword evidence="2" id="KW-0963">Cytoplasm</keyword>
<keyword evidence="12" id="KW-1185">Reference proteome</keyword>
<evidence type="ECO:0000256" key="6">
    <source>
        <dbReference type="ARBA" id="ARBA00023125"/>
    </source>
</evidence>
<feature type="domain" description="Response regulatory" evidence="10">
    <location>
        <begin position="5"/>
        <end position="122"/>
    </location>
</feature>
<dbReference type="SMART" id="SM00448">
    <property type="entry name" value="REC"/>
    <property type="match status" value="1"/>
</dbReference>
<evidence type="ECO:0000256" key="8">
    <source>
        <dbReference type="PROSITE-ProRule" id="PRU00169"/>
    </source>
</evidence>
<dbReference type="InterPro" id="IPR001789">
    <property type="entry name" value="Sig_transdc_resp-reg_receiver"/>
</dbReference>
<feature type="modified residue" description="4-aspartylphosphate" evidence="8">
    <location>
        <position position="57"/>
    </location>
</feature>
<dbReference type="Gene3D" id="1.10.10.60">
    <property type="entry name" value="Homeodomain-like"/>
    <property type="match status" value="2"/>
</dbReference>
<dbReference type="EMBL" id="JBHTIU010000103">
    <property type="protein sequence ID" value="MFD0872191.1"/>
    <property type="molecule type" value="Genomic_DNA"/>
</dbReference>
<dbReference type="Gene3D" id="3.40.50.2300">
    <property type="match status" value="1"/>
</dbReference>
<protein>
    <submittedName>
        <fullName evidence="11">Response regulator</fullName>
    </submittedName>
</protein>
<comment type="subcellular location">
    <subcellularLocation>
        <location evidence="1">Cytoplasm</location>
    </subcellularLocation>
</comment>
<reference evidence="12" key="1">
    <citation type="journal article" date="2019" name="Int. J. Syst. Evol. Microbiol.">
        <title>The Global Catalogue of Microorganisms (GCM) 10K type strain sequencing project: providing services to taxonomists for standard genome sequencing and annotation.</title>
        <authorList>
            <consortium name="The Broad Institute Genomics Platform"/>
            <consortium name="The Broad Institute Genome Sequencing Center for Infectious Disease"/>
            <person name="Wu L."/>
            <person name="Ma J."/>
        </authorList>
    </citation>
    <scope>NUCLEOTIDE SEQUENCE [LARGE SCALE GENOMIC DNA]</scope>
    <source>
        <strain evidence="12">CCUG 57263</strain>
    </source>
</reference>
<comment type="caution">
    <text evidence="11">The sequence shown here is derived from an EMBL/GenBank/DDBJ whole genome shotgun (WGS) entry which is preliminary data.</text>
</comment>
<dbReference type="PROSITE" id="PS50110">
    <property type="entry name" value="RESPONSE_REGULATORY"/>
    <property type="match status" value="1"/>
</dbReference>
<feature type="domain" description="HTH araC/xylS-type" evidence="9">
    <location>
        <begin position="443"/>
        <end position="541"/>
    </location>
</feature>
<keyword evidence="4" id="KW-0902">Two-component regulatory system</keyword>
<dbReference type="CDD" id="cd17536">
    <property type="entry name" value="REC_YesN-like"/>
    <property type="match status" value="1"/>
</dbReference>
<dbReference type="InterPro" id="IPR011006">
    <property type="entry name" value="CheY-like_superfamily"/>
</dbReference>
<evidence type="ECO:0000256" key="1">
    <source>
        <dbReference type="ARBA" id="ARBA00004496"/>
    </source>
</evidence>
<sequence length="552" mass="64086">MRMLNLVIVDDEAIVRHGIRHSVPWEDLQFSRVEEAACGQEVMDRFEDWQPDLIITDMILPDMDGIELIRQVKARKPSSKFIVLSCTNDFNYVKEALLLGASDFLLKMTIRPDDLTECVRKVAAEMIEQKKPRNGWGSILPQERYKVESFFKDILTYRYAAHQIKELAGLFRLRSILVRFSVTVMQVNLKEALLRFGEDGSYLVSFSLINLLQELAHKYEDLDFFKVEHDEYVFLVESRPQESLCEYEARLIRRWTELAGHIRKHLKLDVRFGISGFCPLERLLTGYAKAKKAAEMNMFRKETFTVHCRELSDQPNAGEDADLVALFDSGFRQRITHALTYGKEDEALETIEEHFALLQADRCTPRTAKQCIDKTAALMKVCAMEFNSYPSAKDIGPVEDWEGPGFNLHWNVERTKERLKQYCTYLLERKRRLMDTGRRRVIVEIQSYLSVNYASKITLEQTAKHFHLNKNYLSQLFKLETGVNFTRYLNGIRVDRAKQLILQTSNTVAEISEKIGFSDFRYFSRVFKQHTGLSPMEFKQSMNDKGGRAGPV</sequence>
<dbReference type="InterPro" id="IPR018062">
    <property type="entry name" value="HTH_AraC-typ_CS"/>
</dbReference>
<dbReference type="PANTHER" id="PTHR42713:SF3">
    <property type="entry name" value="TRANSCRIPTIONAL REGULATORY PROTEIN HPTR"/>
    <property type="match status" value="1"/>
</dbReference>
<organism evidence="11 12">
    <name type="scientific">Paenibacillus residui</name>
    <dbReference type="NCBI Taxonomy" id="629724"/>
    <lineage>
        <taxon>Bacteria</taxon>
        <taxon>Bacillati</taxon>
        <taxon>Bacillota</taxon>
        <taxon>Bacilli</taxon>
        <taxon>Bacillales</taxon>
        <taxon>Paenibacillaceae</taxon>
        <taxon>Paenibacillus</taxon>
    </lineage>
</organism>
<name>A0ABW3DFX0_9BACL</name>
<evidence type="ECO:0000256" key="5">
    <source>
        <dbReference type="ARBA" id="ARBA00023015"/>
    </source>
</evidence>
<dbReference type="SUPFAM" id="SSF46689">
    <property type="entry name" value="Homeodomain-like"/>
    <property type="match status" value="2"/>
</dbReference>
<dbReference type="RefSeq" id="WP_379291476.1">
    <property type="nucleotide sequence ID" value="NZ_JBHTIU010000103.1"/>
</dbReference>
<evidence type="ECO:0000313" key="11">
    <source>
        <dbReference type="EMBL" id="MFD0872191.1"/>
    </source>
</evidence>
<evidence type="ECO:0000256" key="7">
    <source>
        <dbReference type="ARBA" id="ARBA00023163"/>
    </source>
</evidence>
<dbReference type="Proteomes" id="UP001597120">
    <property type="component" value="Unassembled WGS sequence"/>
</dbReference>
<keyword evidence="3 8" id="KW-0597">Phosphoprotein</keyword>
<dbReference type="Pfam" id="PF12833">
    <property type="entry name" value="HTH_18"/>
    <property type="match status" value="1"/>
</dbReference>
<keyword evidence="7" id="KW-0804">Transcription</keyword>
<dbReference type="InterPro" id="IPR051552">
    <property type="entry name" value="HptR"/>
</dbReference>